<dbReference type="SMART" id="SM00387">
    <property type="entry name" value="HATPase_c"/>
    <property type="match status" value="1"/>
</dbReference>
<keyword evidence="10" id="KW-0472">Membrane</keyword>
<evidence type="ECO:0000259" key="11">
    <source>
        <dbReference type="SMART" id="SM00387"/>
    </source>
</evidence>
<keyword evidence="10" id="KW-0812">Transmembrane</keyword>
<dbReference type="SUPFAM" id="SSF55874">
    <property type="entry name" value="ATPase domain of HSP90 chaperone/DNA topoisomerase II/histidine kinase"/>
    <property type="match status" value="1"/>
</dbReference>
<evidence type="ECO:0000256" key="3">
    <source>
        <dbReference type="ARBA" id="ARBA00022553"/>
    </source>
</evidence>
<evidence type="ECO:0000256" key="6">
    <source>
        <dbReference type="ARBA" id="ARBA00022777"/>
    </source>
</evidence>
<dbReference type="EMBL" id="JAVREM010000080">
    <property type="protein sequence ID" value="MDT0322978.1"/>
    <property type="molecule type" value="Genomic_DNA"/>
</dbReference>
<keyword evidence="7" id="KW-0067">ATP-binding</keyword>
<dbReference type="RefSeq" id="WP_311603921.1">
    <property type="nucleotide sequence ID" value="NZ_JAVREM010000080.1"/>
</dbReference>
<dbReference type="PANTHER" id="PTHR24421">
    <property type="entry name" value="NITRATE/NITRITE SENSOR PROTEIN NARX-RELATED"/>
    <property type="match status" value="1"/>
</dbReference>
<dbReference type="Pfam" id="PF02518">
    <property type="entry name" value="HATPase_c"/>
    <property type="match status" value="1"/>
</dbReference>
<evidence type="ECO:0000256" key="7">
    <source>
        <dbReference type="ARBA" id="ARBA00022840"/>
    </source>
</evidence>
<feature type="transmembrane region" description="Helical" evidence="10">
    <location>
        <begin position="26"/>
        <end position="43"/>
    </location>
</feature>
<sequence>MTVPRLPPLLRTAEAPGDARGLRLDAGLALLAFLVSLAAAEVIRPDGRELDPAGLLLMVGLAVPLVWRRRWPMGVLIAHLCFDAPYHALNYTHLAPFPVTALALFTVALAGPHLRTVLVSGAVVVIVFVVWMLSGNETGLETLRTSGWILAVLVLGEAFRLNREYLAAMRERAERAERTREEEAARRVAEERLRIARDLHDLLAHSITLIGVRASVAAHLLGTDPGRLDRPALAGELDGISDTCREARAELRTTLRVLRGDGPESSGPPPGLSGLPDLAAAAEAAGATVELTVDAAAEPVPPVVGAAAYRIVQEALTNAVRHAGPEVSVRVTVRRAGGELRVDVVDDGPAVPAGGEPGFGLTGMRERARSIGGTLRAAARRDAPGFAVTARLPLEETECQQSP</sequence>
<dbReference type="Gene3D" id="3.30.565.10">
    <property type="entry name" value="Histidine kinase-like ATPase, C-terminal domain"/>
    <property type="match status" value="1"/>
</dbReference>
<evidence type="ECO:0000256" key="5">
    <source>
        <dbReference type="ARBA" id="ARBA00022741"/>
    </source>
</evidence>
<proteinExistence type="predicted"/>
<accession>A0ABU2M126</accession>
<feature type="coiled-coil region" evidence="9">
    <location>
        <begin position="166"/>
        <end position="193"/>
    </location>
</feature>
<evidence type="ECO:0000313" key="13">
    <source>
        <dbReference type="Proteomes" id="UP001183420"/>
    </source>
</evidence>
<dbReference type="GO" id="GO:0016301">
    <property type="term" value="F:kinase activity"/>
    <property type="evidence" value="ECO:0007669"/>
    <property type="project" value="UniProtKB-KW"/>
</dbReference>
<evidence type="ECO:0000313" key="12">
    <source>
        <dbReference type="EMBL" id="MDT0322978.1"/>
    </source>
</evidence>
<keyword evidence="6 12" id="KW-0418">Kinase</keyword>
<keyword evidence="5" id="KW-0547">Nucleotide-binding</keyword>
<evidence type="ECO:0000256" key="8">
    <source>
        <dbReference type="ARBA" id="ARBA00023012"/>
    </source>
</evidence>
<dbReference type="InterPro" id="IPR011712">
    <property type="entry name" value="Sig_transdc_His_kin_sub3_dim/P"/>
</dbReference>
<reference evidence="13" key="1">
    <citation type="submission" date="2023-07" db="EMBL/GenBank/DDBJ databases">
        <title>30 novel species of actinomycetes from the DSMZ collection.</title>
        <authorList>
            <person name="Nouioui I."/>
        </authorList>
    </citation>
    <scope>NUCLEOTIDE SEQUENCE [LARGE SCALE GENOMIC DNA]</scope>
    <source>
        <strain evidence="13">DSM 44918</strain>
    </source>
</reference>
<dbReference type="InterPro" id="IPR003594">
    <property type="entry name" value="HATPase_dom"/>
</dbReference>
<keyword evidence="4" id="KW-0808">Transferase</keyword>
<feature type="transmembrane region" description="Helical" evidence="10">
    <location>
        <begin position="116"/>
        <end position="133"/>
    </location>
</feature>
<dbReference type="Pfam" id="PF07730">
    <property type="entry name" value="HisKA_3"/>
    <property type="match status" value="1"/>
</dbReference>
<dbReference type="InterPro" id="IPR036890">
    <property type="entry name" value="HATPase_C_sf"/>
</dbReference>
<keyword evidence="8" id="KW-0902">Two-component regulatory system</keyword>
<evidence type="ECO:0000256" key="1">
    <source>
        <dbReference type="ARBA" id="ARBA00000085"/>
    </source>
</evidence>
<feature type="transmembrane region" description="Helical" evidence="10">
    <location>
        <begin position="88"/>
        <end position="109"/>
    </location>
</feature>
<comment type="caution">
    <text evidence="12">The sequence shown here is derived from an EMBL/GenBank/DDBJ whole genome shotgun (WGS) entry which is preliminary data.</text>
</comment>
<gene>
    <name evidence="12" type="ORF">RNC47_32165</name>
</gene>
<name>A0ABU2M126_9ACTN</name>
<evidence type="ECO:0000256" key="10">
    <source>
        <dbReference type="SAM" id="Phobius"/>
    </source>
</evidence>
<feature type="domain" description="Histidine kinase/HSP90-like ATPase" evidence="11">
    <location>
        <begin position="303"/>
        <end position="396"/>
    </location>
</feature>
<dbReference type="EC" id="2.7.13.3" evidence="2"/>
<dbReference type="Proteomes" id="UP001183420">
    <property type="component" value="Unassembled WGS sequence"/>
</dbReference>
<keyword evidence="10" id="KW-1133">Transmembrane helix</keyword>
<evidence type="ECO:0000256" key="4">
    <source>
        <dbReference type="ARBA" id="ARBA00022679"/>
    </source>
</evidence>
<dbReference type="InterPro" id="IPR055558">
    <property type="entry name" value="DUF7134"/>
</dbReference>
<dbReference type="CDD" id="cd16917">
    <property type="entry name" value="HATPase_UhpB-NarQ-NarX-like"/>
    <property type="match status" value="1"/>
</dbReference>
<keyword evidence="13" id="KW-1185">Reference proteome</keyword>
<keyword evidence="3" id="KW-0597">Phosphoprotein</keyword>
<keyword evidence="9" id="KW-0175">Coiled coil</keyword>
<comment type="catalytic activity">
    <reaction evidence="1">
        <text>ATP + protein L-histidine = ADP + protein N-phospho-L-histidine.</text>
        <dbReference type="EC" id="2.7.13.3"/>
    </reaction>
</comment>
<evidence type="ECO:0000256" key="2">
    <source>
        <dbReference type="ARBA" id="ARBA00012438"/>
    </source>
</evidence>
<dbReference type="PANTHER" id="PTHR24421:SF10">
    <property type="entry name" value="NITRATE_NITRITE SENSOR PROTEIN NARQ"/>
    <property type="match status" value="1"/>
</dbReference>
<organism evidence="12 13">
    <name type="scientific">Streptomyces millisiae</name>
    <dbReference type="NCBI Taxonomy" id="3075542"/>
    <lineage>
        <taxon>Bacteria</taxon>
        <taxon>Bacillati</taxon>
        <taxon>Actinomycetota</taxon>
        <taxon>Actinomycetes</taxon>
        <taxon>Kitasatosporales</taxon>
        <taxon>Streptomycetaceae</taxon>
        <taxon>Streptomyces</taxon>
    </lineage>
</organism>
<evidence type="ECO:0000256" key="9">
    <source>
        <dbReference type="SAM" id="Coils"/>
    </source>
</evidence>
<protein>
    <recommendedName>
        <fullName evidence="2">histidine kinase</fullName>
        <ecNumber evidence="2">2.7.13.3</ecNumber>
    </recommendedName>
</protein>
<dbReference type="Gene3D" id="1.20.5.1930">
    <property type="match status" value="1"/>
</dbReference>
<dbReference type="InterPro" id="IPR050482">
    <property type="entry name" value="Sensor_HK_TwoCompSys"/>
</dbReference>
<dbReference type="Pfam" id="PF23539">
    <property type="entry name" value="DUF7134"/>
    <property type="match status" value="1"/>
</dbReference>